<dbReference type="Gene3D" id="3.10.129.10">
    <property type="entry name" value="Hotdog Thioesterase"/>
    <property type="match status" value="1"/>
</dbReference>
<evidence type="ECO:0008006" key="3">
    <source>
        <dbReference type="Google" id="ProtNLM"/>
    </source>
</evidence>
<protein>
    <recommendedName>
        <fullName evidence="3">Thioesterase domain-containing protein</fullName>
    </recommendedName>
</protein>
<proteinExistence type="predicted"/>
<dbReference type="SUPFAM" id="SSF54637">
    <property type="entry name" value="Thioesterase/thiol ester dehydrase-isomerase"/>
    <property type="match status" value="1"/>
</dbReference>
<dbReference type="EMBL" id="CACSII010000012">
    <property type="protein sequence ID" value="CAA0105995.1"/>
    <property type="molecule type" value="Genomic_DNA"/>
</dbReference>
<organism evidence="1 2">
    <name type="scientific">BD1-7 clade bacterium</name>
    <dbReference type="NCBI Taxonomy" id="2029982"/>
    <lineage>
        <taxon>Bacteria</taxon>
        <taxon>Pseudomonadati</taxon>
        <taxon>Pseudomonadota</taxon>
        <taxon>Gammaproteobacteria</taxon>
        <taxon>Cellvibrionales</taxon>
        <taxon>Spongiibacteraceae</taxon>
        <taxon>BD1-7 clade</taxon>
    </lineage>
</organism>
<evidence type="ECO:0000313" key="1">
    <source>
        <dbReference type="EMBL" id="CAA0105995.1"/>
    </source>
</evidence>
<dbReference type="CDD" id="cd00586">
    <property type="entry name" value="4HBT"/>
    <property type="match status" value="1"/>
</dbReference>
<gene>
    <name evidence="1" type="ORF">DPBNPPHM_01226</name>
</gene>
<name>A0A5S9PPD8_9GAMM</name>
<dbReference type="InterPro" id="IPR051490">
    <property type="entry name" value="THEM6_lcsJ_thioesterase"/>
</dbReference>
<dbReference type="PANTHER" id="PTHR12475">
    <property type="match status" value="1"/>
</dbReference>
<dbReference type="OrthoDB" id="3727779at2"/>
<dbReference type="AlphaFoldDB" id="A0A5S9PPD8"/>
<dbReference type="InterPro" id="IPR029069">
    <property type="entry name" value="HotDog_dom_sf"/>
</dbReference>
<dbReference type="PANTHER" id="PTHR12475:SF4">
    <property type="entry name" value="PROTEIN THEM6"/>
    <property type="match status" value="1"/>
</dbReference>
<dbReference type="Proteomes" id="UP000434580">
    <property type="component" value="Unassembled WGS sequence"/>
</dbReference>
<accession>A0A5S9PPD8</accession>
<reference evidence="1 2" key="1">
    <citation type="submission" date="2019-11" db="EMBL/GenBank/DDBJ databases">
        <authorList>
            <person name="Holert J."/>
        </authorList>
    </citation>
    <scope>NUCLEOTIDE SEQUENCE [LARGE SCALE GENOMIC DNA]</scope>
    <source>
        <strain evidence="1">BC5_2</strain>
    </source>
</reference>
<dbReference type="Pfam" id="PF13279">
    <property type="entry name" value="4HBT_2"/>
    <property type="match status" value="1"/>
</dbReference>
<sequence length="189" mass="22542">MNLHFRLLWLFFKRWLQQRKGSFDRSAFDPTQTCRLGFRVLPHDCDANLHLTSSRYFAMMDICRVDWLLSVCSWKLLIKERWKYVVNAQEITYIRELKPFARFEIKSRLLGWDEKYFYVEHRVVRHGRLHAIAHIRAACVKNGKVLNFGNVLETCGFAMEARELPEAIGLWQELLDHKKWVNKKPASSE</sequence>
<evidence type="ECO:0000313" key="2">
    <source>
        <dbReference type="Proteomes" id="UP000434580"/>
    </source>
</evidence>